<dbReference type="Pfam" id="PF00096">
    <property type="entry name" value="zf-C2H2"/>
    <property type="match status" value="1"/>
</dbReference>
<keyword evidence="1" id="KW-0479">Metal-binding</keyword>
<feature type="domain" description="C2H2-type" evidence="3">
    <location>
        <begin position="145"/>
        <end position="173"/>
    </location>
</feature>
<dbReference type="AlphaFoldDB" id="A0A168LLB9"/>
<feature type="compositionally biased region" description="Polar residues" evidence="2">
    <location>
        <begin position="34"/>
        <end position="52"/>
    </location>
</feature>
<protein>
    <recommendedName>
        <fullName evidence="3">C2H2-type domain-containing protein</fullName>
    </recommendedName>
</protein>
<reference evidence="4" key="1">
    <citation type="submission" date="2016-04" db="EMBL/GenBank/DDBJ databases">
        <authorList>
            <person name="Evans L.H."/>
            <person name="Alamgir A."/>
            <person name="Owens N."/>
            <person name="Weber N.D."/>
            <person name="Virtaneva K."/>
            <person name="Barbian K."/>
            <person name="Babar A."/>
            <person name="Rosenke K."/>
        </authorList>
    </citation>
    <scope>NUCLEOTIDE SEQUENCE [LARGE SCALE GENOMIC DNA]</scope>
    <source>
        <strain evidence="4">CBS 101.48</strain>
    </source>
</reference>
<gene>
    <name evidence="4" type="primary">ABSGL_02489.1 scaffold 3452</name>
</gene>
<keyword evidence="1" id="KW-0863">Zinc-finger</keyword>
<evidence type="ECO:0000313" key="5">
    <source>
        <dbReference type="Proteomes" id="UP000078561"/>
    </source>
</evidence>
<evidence type="ECO:0000313" key="4">
    <source>
        <dbReference type="EMBL" id="SAL97031.1"/>
    </source>
</evidence>
<evidence type="ECO:0000259" key="3">
    <source>
        <dbReference type="PROSITE" id="PS50157"/>
    </source>
</evidence>
<dbReference type="InParanoid" id="A0A168LLB9"/>
<feature type="region of interest" description="Disordered" evidence="2">
    <location>
        <begin position="1"/>
        <end position="56"/>
    </location>
</feature>
<dbReference type="PROSITE" id="PS00028">
    <property type="entry name" value="ZINC_FINGER_C2H2_1"/>
    <property type="match status" value="2"/>
</dbReference>
<dbReference type="EMBL" id="LT551507">
    <property type="protein sequence ID" value="SAL97031.1"/>
    <property type="molecule type" value="Genomic_DNA"/>
</dbReference>
<keyword evidence="1" id="KW-0862">Zinc</keyword>
<dbReference type="GO" id="GO:0008270">
    <property type="term" value="F:zinc ion binding"/>
    <property type="evidence" value="ECO:0007669"/>
    <property type="project" value="UniProtKB-KW"/>
</dbReference>
<name>A0A168LLB9_ABSGL</name>
<evidence type="ECO:0000256" key="2">
    <source>
        <dbReference type="SAM" id="MobiDB-lite"/>
    </source>
</evidence>
<dbReference type="Gene3D" id="3.30.160.60">
    <property type="entry name" value="Classic Zinc Finger"/>
    <property type="match status" value="2"/>
</dbReference>
<keyword evidence="5" id="KW-1185">Reference proteome</keyword>
<organism evidence="4">
    <name type="scientific">Absidia glauca</name>
    <name type="common">Pin mould</name>
    <dbReference type="NCBI Taxonomy" id="4829"/>
    <lineage>
        <taxon>Eukaryota</taxon>
        <taxon>Fungi</taxon>
        <taxon>Fungi incertae sedis</taxon>
        <taxon>Mucoromycota</taxon>
        <taxon>Mucoromycotina</taxon>
        <taxon>Mucoromycetes</taxon>
        <taxon>Mucorales</taxon>
        <taxon>Cunninghamellaceae</taxon>
        <taxon>Absidia</taxon>
    </lineage>
</organism>
<dbReference type="OrthoDB" id="654211at2759"/>
<sequence>MHDFKETTDDDDYDPNDYLNDYGDDDEEHDDMTSENASTSCPPTPRSMSFKSPPQAALSLEHDPAFHGPFESSGVETCHMGHPETIADFSLPTPASAIAIAIATAINSPEAASTPTKIKIMHTPTGLKRFLQGDILGILGHKKRSLCPECGESLSRPQDLKRHMLTKHTDEFRHPCSFFGCTKRFVRSDVMNRHLRNVHRQF</sequence>
<feature type="domain" description="C2H2-type" evidence="3">
    <location>
        <begin position="174"/>
        <end position="202"/>
    </location>
</feature>
<dbReference type="PROSITE" id="PS50157">
    <property type="entry name" value="ZINC_FINGER_C2H2_2"/>
    <property type="match status" value="2"/>
</dbReference>
<dbReference type="SMART" id="SM00355">
    <property type="entry name" value="ZnF_C2H2"/>
    <property type="match status" value="2"/>
</dbReference>
<accession>A0A168LLB9</accession>
<dbReference type="InterPro" id="IPR036236">
    <property type="entry name" value="Znf_C2H2_sf"/>
</dbReference>
<dbReference type="InterPro" id="IPR013087">
    <property type="entry name" value="Znf_C2H2_type"/>
</dbReference>
<proteinExistence type="predicted"/>
<dbReference type="SUPFAM" id="SSF57667">
    <property type="entry name" value="beta-beta-alpha zinc fingers"/>
    <property type="match status" value="1"/>
</dbReference>
<evidence type="ECO:0000256" key="1">
    <source>
        <dbReference type="PROSITE-ProRule" id="PRU00042"/>
    </source>
</evidence>
<dbReference type="Proteomes" id="UP000078561">
    <property type="component" value="Unassembled WGS sequence"/>
</dbReference>